<evidence type="ECO:0000256" key="2">
    <source>
        <dbReference type="ARBA" id="ARBA00005046"/>
    </source>
</evidence>
<dbReference type="SUPFAM" id="SSF53218">
    <property type="entry name" value="Molybdenum cofactor biosynthesis proteins"/>
    <property type="match status" value="1"/>
</dbReference>
<dbReference type="CDD" id="cd00887">
    <property type="entry name" value="MoeA"/>
    <property type="match status" value="1"/>
</dbReference>
<evidence type="ECO:0000313" key="10">
    <source>
        <dbReference type="Proteomes" id="UP000192343"/>
    </source>
</evidence>
<dbReference type="OrthoDB" id="9804758at2"/>
<dbReference type="InterPro" id="IPR001453">
    <property type="entry name" value="MoaB/Mog_dom"/>
</dbReference>
<gene>
    <name evidence="9" type="ORF">B4O97_08745</name>
</gene>
<dbReference type="Pfam" id="PF03453">
    <property type="entry name" value="MoeA_N"/>
    <property type="match status" value="1"/>
</dbReference>
<dbReference type="PANTHER" id="PTHR10192:SF16">
    <property type="entry name" value="MOLYBDOPTERIN MOLYBDENUMTRANSFERASE"/>
    <property type="match status" value="1"/>
</dbReference>
<dbReference type="EMBL" id="MWQY01000008">
    <property type="protein sequence ID" value="ORC35718.1"/>
    <property type="molecule type" value="Genomic_DNA"/>
</dbReference>
<accession>A0A1Y1RYV2</accession>
<keyword evidence="6" id="KW-0479">Metal-binding</keyword>
<evidence type="ECO:0000256" key="5">
    <source>
        <dbReference type="ARBA" id="ARBA00047317"/>
    </source>
</evidence>
<dbReference type="STRING" id="1963862.B4O97_08745"/>
<dbReference type="InterPro" id="IPR038987">
    <property type="entry name" value="MoeA-like"/>
</dbReference>
<dbReference type="Pfam" id="PF03454">
    <property type="entry name" value="MoeA_C"/>
    <property type="match status" value="1"/>
</dbReference>
<dbReference type="InterPro" id="IPR036135">
    <property type="entry name" value="MoeA_linker/N_sf"/>
</dbReference>
<comment type="similarity">
    <text evidence="3 6">Belongs to the MoeA family.</text>
</comment>
<dbReference type="UniPathway" id="UPA00344"/>
<dbReference type="GO" id="GO:0005829">
    <property type="term" value="C:cytosol"/>
    <property type="evidence" value="ECO:0007669"/>
    <property type="project" value="TreeGrafter"/>
</dbReference>
<dbReference type="Proteomes" id="UP000192343">
    <property type="component" value="Unassembled WGS sequence"/>
</dbReference>
<proteinExistence type="inferred from homology"/>
<dbReference type="Gene3D" id="2.170.190.11">
    <property type="entry name" value="Molybdopterin biosynthesis moea protein, domain 3"/>
    <property type="match status" value="1"/>
</dbReference>
<dbReference type="AlphaFoldDB" id="A0A1Y1RYV2"/>
<keyword evidence="10" id="KW-1185">Reference proteome</keyword>
<sequence>MQRRIYLDDIPLPEARERMSKFLRNNNLAGPLEAEKIPLSEAAGRISAEPVWASLSSPGYHASAMDGYAVKSKESSGATETSPVRIPLGPEGPASYVDTGDPMPPWADAVVMIENAELVDDDTAIEIRAAVAPWTSVRPMGEDLVATELVLPANHCLSPVDLGAIAGSGHATVSVRRKPVVVIIPTGTELISPEEAESRAMKPGEIIEYNSLMLAAQVESWGGEARRYSTVIDDPELIRRALARAAGEADLVVMIAGSSAGSEDYSASVIGDLGEVFVHGIAVKPGHPVILGMVKGTPPVPVIGSPGYPVSCALTGEIFIEPILSQWLGRSGRQRPETEAVMSRKLHSAAGAEEFVRVALGEVDGKTVAAPLQRGAGVISSLVKADGILRIPALSEGVDAGEMVRVSLLRDPAEIRRTIVHIGSHDICLDVLAQYIAGRSSRFTSSNAGSLGGLVALKRGEAHVAGSHLLDPDTGNFNDSYIRRYLSGEKVAVISFVHREQGLITAKGNPKGIRDFSDLTREDLRYVNRQRGAGTRVLLDYNLEQLGIDPEQVPGYRREEYTHLAVAAAVQSGAADCGLGIAAAAMALDLDFIPLAHERYELVTLERFFEGPVLKPLLEVLEDQEFRKTVDSMAGYATADMGRVRKIEA</sequence>
<dbReference type="SUPFAM" id="SSF53850">
    <property type="entry name" value="Periplasmic binding protein-like II"/>
    <property type="match status" value="1"/>
</dbReference>
<comment type="pathway">
    <text evidence="2 6">Cofactor biosynthesis; molybdopterin biosynthesis.</text>
</comment>
<evidence type="ECO:0000259" key="8">
    <source>
        <dbReference type="SMART" id="SM00852"/>
    </source>
</evidence>
<dbReference type="InterPro" id="IPR024370">
    <property type="entry name" value="PBP_domain"/>
</dbReference>
<comment type="caution">
    <text evidence="9">The sequence shown here is derived from an EMBL/GenBank/DDBJ whole genome shotgun (WGS) entry which is preliminary data.</text>
</comment>
<evidence type="ECO:0000313" key="9">
    <source>
        <dbReference type="EMBL" id="ORC35718.1"/>
    </source>
</evidence>
<evidence type="ECO:0000256" key="6">
    <source>
        <dbReference type="RuleBase" id="RU365090"/>
    </source>
</evidence>
<dbReference type="PANTHER" id="PTHR10192">
    <property type="entry name" value="MOLYBDOPTERIN BIOSYNTHESIS PROTEIN"/>
    <property type="match status" value="1"/>
</dbReference>
<dbReference type="InterPro" id="IPR036425">
    <property type="entry name" value="MoaB/Mog-like_dom_sf"/>
</dbReference>
<comment type="catalytic activity">
    <reaction evidence="5">
        <text>adenylyl-molybdopterin + molybdate = Mo-molybdopterin + AMP + H(+)</text>
        <dbReference type="Rhea" id="RHEA:35047"/>
        <dbReference type="ChEBI" id="CHEBI:15378"/>
        <dbReference type="ChEBI" id="CHEBI:36264"/>
        <dbReference type="ChEBI" id="CHEBI:62727"/>
        <dbReference type="ChEBI" id="CHEBI:71302"/>
        <dbReference type="ChEBI" id="CHEBI:456215"/>
        <dbReference type="EC" id="2.10.1.1"/>
    </reaction>
</comment>
<organism evidence="9 10">
    <name type="scientific">Marispirochaeta aestuarii</name>
    <dbReference type="NCBI Taxonomy" id="1963862"/>
    <lineage>
        <taxon>Bacteria</taxon>
        <taxon>Pseudomonadati</taxon>
        <taxon>Spirochaetota</taxon>
        <taxon>Spirochaetia</taxon>
        <taxon>Spirochaetales</taxon>
        <taxon>Spirochaetaceae</taxon>
        <taxon>Marispirochaeta</taxon>
    </lineage>
</organism>
<keyword evidence="6" id="KW-0460">Magnesium</keyword>
<evidence type="ECO:0000256" key="7">
    <source>
        <dbReference type="SAM" id="MobiDB-lite"/>
    </source>
</evidence>
<dbReference type="Gene3D" id="3.90.105.10">
    <property type="entry name" value="Molybdopterin biosynthesis moea protein, domain 2"/>
    <property type="match status" value="1"/>
</dbReference>
<keyword evidence="6" id="KW-0500">Molybdenum</keyword>
<comment type="cofactor">
    <cofactor evidence="6">
        <name>Mg(2+)</name>
        <dbReference type="ChEBI" id="CHEBI:18420"/>
    </cofactor>
</comment>
<reference evidence="9 10" key="1">
    <citation type="submission" date="2017-03" db="EMBL/GenBank/DDBJ databases">
        <title>Draft Genome sequence of Marispirochaeta sp. strain JC444.</title>
        <authorList>
            <person name="Shivani Y."/>
            <person name="Subhash Y."/>
            <person name="Sasikala C."/>
            <person name="Ramana C."/>
        </authorList>
    </citation>
    <scope>NUCLEOTIDE SEQUENCE [LARGE SCALE GENOMIC DNA]</scope>
    <source>
        <strain evidence="9 10">JC444</strain>
    </source>
</reference>
<dbReference type="SMART" id="SM00852">
    <property type="entry name" value="MoCF_biosynth"/>
    <property type="match status" value="1"/>
</dbReference>
<dbReference type="SUPFAM" id="SSF63882">
    <property type="entry name" value="MoeA N-terminal region -like"/>
    <property type="match status" value="1"/>
</dbReference>
<dbReference type="GO" id="GO:0046872">
    <property type="term" value="F:metal ion binding"/>
    <property type="evidence" value="ECO:0007669"/>
    <property type="project" value="UniProtKB-UniRule"/>
</dbReference>
<dbReference type="Gene3D" id="3.40.980.10">
    <property type="entry name" value="MoaB/Mog-like domain"/>
    <property type="match status" value="1"/>
</dbReference>
<dbReference type="Gene3D" id="2.40.340.10">
    <property type="entry name" value="MoeA, C-terminal, domain IV"/>
    <property type="match status" value="1"/>
</dbReference>
<keyword evidence="6" id="KW-0808">Transferase</keyword>
<dbReference type="GO" id="GO:0006777">
    <property type="term" value="P:Mo-molybdopterin cofactor biosynthetic process"/>
    <property type="evidence" value="ECO:0007669"/>
    <property type="project" value="UniProtKB-UniRule"/>
</dbReference>
<dbReference type="Pfam" id="PF12727">
    <property type="entry name" value="PBP_like"/>
    <property type="match status" value="1"/>
</dbReference>
<evidence type="ECO:0000256" key="3">
    <source>
        <dbReference type="ARBA" id="ARBA00010763"/>
    </source>
</evidence>
<dbReference type="GO" id="GO:0061599">
    <property type="term" value="F:molybdopterin molybdotransferase activity"/>
    <property type="evidence" value="ECO:0007669"/>
    <property type="project" value="UniProtKB-UniRule"/>
</dbReference>
<evidence type="ECO:0000256" key="4">
    <source>
        <dbReference type="ARBA" id="ARBA00023150"/>
    </source>
</evidence>
<dbReference type="InterPro" id="IPR005110">
    <property type="entry name" value="MoeA_linker/N"/>
</dbReference>
<evidence type="ECO:0000256" key="1">
    <source>
        <dbReference type="ARBA" id="ARBA00002901"/>
    </source>
</evidence>
<dbReference type="InterPro" id="IPR005111">
    <property type="entry name" value="MoeA_C_domain_IV"/>
</dbReference>
<dbReference type="RefSeq" id="WP_083050086.1">
    <property type="nucleotide sequence ID" value="NZ_MWQY01000008.1"/>
</dbReference>
<comment type="function">
    <text evidence="1 6">Catalyzes the insertion of molybdate into adenylated molybdopterin with the concomitant release of AMP.</text>
</comment>
<dbReference type="InterPro" id="IPR036688">
    <property type="entry name" value="MoeA_C_domain_IV_sf"/>
</dbReference>
<dbReference type="SUPFAM" id="SSF63867">
    <property type="entry name" value="MoeA C-terminal domain-like"/>
    <property type="match status" value="1"/>
</dbReference>
<dbReference type="NCBIfam" id="NF011068">
    <property type="entry name" value="PRK14498.1"/>
    <property type="match status" value="1"/>
</dbReference>
<keyword evidence="4 6" id="KW-0501">Molybdenum cofactor biosynthesis</keyword>
<protein>
    <recommendedName>
        <fullName evidence="6">Molybdopterin molybdenumtransferase</fullName>
        <ecNumber evidence="6">2.10.1.1</ecNumber>
    </recommendedName>
</protein>
<feature type="region of interest" description="Disordered" evidence="7">
    <location>
        <begin position="73"/>
        <end position="101"/>
    </location>
</feature>
<dbReference type="Pfam" id="PF00994">
    <property type="entry name" value="MoCF_biosynth"/>
    <property type="match status" value="1"/>
</dbReference>
<dbReference type="EC" id="2.10.1.1" evidence="6"/>
<feature type="domain" description="MoaB/Mog" evidence="8">
    <location>
        <begin position="182"/>
        <end position="326"/>
    </location>
</feature>
<name>A0A1Y1RYV2_9SPIO</name>